<evidence type="ECO:0000256" key="1">
    <source>
        <dbReference type="SAM" id="SignalP"/>
    </source>
</evidence>
<gene>
    <name evidence="2" type="ORF">JF290_04755</name>
</gene>
<proteinExistence type="predicted"/>
<evidence type="ECO:0000313" key="3">
    <source>
        <dbReference type="Proteomes" id="UP000619079"/>
    </source>
</evidence>
<feature type="signal peptide" evidence="1">
    <location>
        <begin position="1"/>
        <end position="20"/>
    </location>
</feature>
<comment type="caution">
    <text evidence="2">The sequence shown here is derived from an EMBL/GenBank/DDBJ whole genome shotgun (WGS) entry which is preliminary data.</text>
</comment>
<accession>A0A8J7LRG1</accession>
<reference evidence="2" key="1">
    <citation type="submission" date="2020-12" db="EMBL/GenBank/DDBJ databases">
        <title>Sedimentitalea sp. nov., isolated from sand in Incheon.</title>
        <authorList>
            <person name="Kim W."/>
        </authorList>
    </citation>
    <scope>NUCLEOTIDE SEQUENCE</scope>
    <source>
        <strain evidence="2">CAU 1593</strain>
    </source>
</reference>
<dbReference type="Proteomes" id="UP000619079">
    <property type="component" value="Unassembled WGS sequence"/>
</dbReference>
<dbReference type="RefSeq" id="WP_199023629.1">
    <property type="nucleotide sequence ID" value="NZ_JAELVR010000003.1"/>
</dbReference>
<dbReference type="AlphaFoldDB" id="A0A8J7LRG1"/>
<keyword evidence="1" id="KW-0732">Signal</keyword>
<sequence length="221" mass="24704">MHKKLAVLLLCALGAPPAMAGAWLREHKTAFSAISSTVRGNITVPLENENSFYLEYGLTPFLTLGADLNEKRGLAAHALLFARLPLGKPDWRTRYAIELAAGTHMWRNEWFPMYKLAFAVGRGFETRWGNGWMALETAYEVRTGLTDPAIKLDGVIGMSSGWRVRPLLKIETAQIADSPLAWAVTPGVMFDVGKSTWIIGLERRKALQETYGITFGFWRNF</sequence>
<organism evidence="2 3">
    <name type="scientific">Sedimentitalea arenosa</name>
    <dbReference type="NCBI Taxonomy" id="2798803"/>
    <lineage>
        <taxon>Bacteria</taxon>
        <taxon>Pseudomonadati</taxon>
        <taxon>Pseudomonadota</taxon>
        <taxon>Alphaproteobacteria</taxon>
        <taxon>Rhodobacterales</taxon>
        <taxon>Paracoccaceae</taxon>
        <taxon>Sedimentitalea</taxon>
    </lineage>
</organism>
<protein>
    <recommendedName>
        <fullName evidence="4">DUF5020 domain-containing protein</fullName>
    </recommendedName>
</protein>
<name>A0A8J7LRG1_9RHOB</name>
<dbReference type="EMBL" id="JAELVR010000003">
    <property type="protein sequence ID" value="MBJ6370824.1"/>
    <property type="molecule type" value="Genomic_DNA"/>
</dbReference>
<evidence type="ECO:0008006" key="4">
    <source>
        <dbReference type="Google" id="ProtNLM"/>
    </source>
</evidence>
<evidence type="ECO:0000313" key="2">
    <source>
        <dbReference type="EMBL" id="MBJ6370824.1"/>
    </source>
</evidence>
<keyword evidence="3" id="KW-1185">Reference proteome</keyword>
<feature type="chain" id="PRO_5035151450" description="DUF5020 domain-containing protein" evidence="1">
    <location>
        <begin position="21"/>
        <end position="221"/>
    </location>
</feature>